<keyword evidence="2" id="KW-0472">Membrane</keyword>
<evidence type="ECO:0000256" key="1">
    <source>
        <dbReference type="SAM" id="MobiDB-lite"/>
    </source>
</evidence>
<evidence type="ECO:0000256" key="2">
    <source>
        <dbReference type="SAM" id="Phobius"/>
    </source>
</evidence>
<evidence type="ECO:0000313" key="4">
    <source>
        <dbReference type="Proteomes" id="UP001212499"/>
    </source>
</evidence>
<keyword evidence="2" id="KW-1133">Transmembrane helix</keyword>
<feature type="compositionally biased region" description="Polar residues" evidence="1">
    <location>
        <begin position="219"/>
        <end position="229"/>
    </location>
</feature>
<feature type="region of interest" description="Disordered" evidence="1">
    <location>
        <begin position="197"/>
        <end position="229"/>
    </location>
</feature>
<sequence length="229" mass="25245">MAVVRKSAVPKTGLWFRINPTPSNGEGPPIPLGSTSGSTSTLVDEPLPRSSKRQRRAVKKLPVSTTHPLPEVAKQRVSRVESQSNRTTQKNQKLGEGSLPVMPNYGSGPFWLLRLYTSHRYSSVVTFFLVAATLFVYGWIVYSQQLWSQEYNRLQNLKLYERQLTTTNATLKNKMAEEAQDEATALVSPTPARTIFLPAASPSSSSDATPPGTALNMEKPQNTPLPLGY</sequence>
<dbReference type="Proteomes" id="UP001212499">
    <property type="component" value="Unassembled WGS sequence"/>
</dbReference>
<keyword evidence="4" id="KW-1185">Reference proteome</keyword>
<feature type="compositionally biased region" description="Low complexity" evidence="1">
    <location>
        <begin position="198"/>
        <end position="214"/>
    </location>
</feature>
<organism evidence="3 4">
    <name type="scientific">Anabaenopsis arnoldii</name>
    <dbReference type="NCBI Taxonomy" id="2152938"/>
    <lineage>
        <taxon>Bacteria</taxon>
        <taxon>Bacillati</taxon>
        <taxon>Cyanobacteriota</taxon>
        <taxon>Cyanophyceae</taxon>
        <taxon>Nostocales</taxon>
        <taxon>Nodulariaceae</taxon>
        <taxon>Anabaenopsis</taxon>
    </lineage>
</organism>
<feature type="compositionally biased region" description="Basic residues" evidence="1">
    <location>
        <begin position="50"/>
        <end position="59"/>
    </location>
</feature>
<accession>A0ABT5AWJ0</accession>
<evidence type="ECO:0000313" key="3">
    <source>
        <dbReference type="EMBL" id="MDB9540710.1"/>
    </source>
</evidence>
<dbReference type="EMBL" id="JAQMUH010000154">
    <property type="protein sequence ID" value="MDB9540710.1"/>
    <property type="molecule type" value="Genomic_DNA"/>
</dbReference>
<protein>
    <recommendedName>
        <fullName evidence="5">Cell division protein FtsL</fullName>
    </recommendedName>
</protein>
<feature type="compositionally biased region" description="Low complexity" evidence="1">
    <location>
        <begin position="32"/>
        <end position="42"/>
    </location>
</feature>
<dbReference type="RefSeq" id="WP_271733957.1">
    <property type="nucleotide sequence ID" value="NZ_JANQDP010000161.1"/>
</dbReference>
<feature type="compositionally biased region" description="Polar residues" evidence="1">
    <location>
        <begin position="80"/>
        <end position="92"/>
    </location>
</feature>
<feature type="transmembrane region" description="Helical" evidence="2">
    <location>
        <begin position="121"/>
        <end position="142"/>
    </location>
</feature>
<proteinExistence type="predicted"/>
<keyword evidence="2" id="KW-0812">Transmembrane</keyword>
<comment type="caution">
    <text evidence="3">The sequence shown here is derived from an EMBL/GenBank/DDBJ whole genome shotgun (WGS) entry which is preliminary data.</text>
</comment>
<name>A0ABT5AWJ0_9CYAN</name>
<gene>
    <name evidence="3" type="ORF">PN457_13780</name>
</gene>
<reference evidence="3 4" key="1">
    <citation type="submission" date="2023-01" db="EMBL/GenBank/DDBJ databases">
        <title>Genomes from the Australian National Cyanobacteria Reference Collection.</title>
        <authorList>
            <person name="Willis A."/>
            <person name="Lee E.M.F."/>
        </authorList>
    </citation>
    <scope>NUCLEOTIDE SEQUENCE [LARGE SCALE GENOMIC DNA]</scope>
    <source>
        <strain evidence="3 4">CS-1033</strain>
    </source>
</reference>
<feature type="region of interest" description="Disordered" evidence="1">
    <location>
        <begin position="15"/>
        <end position="99"/>
    </location>
</feature>
<evidence type="ECO:0008006" key="5">
    <source>
        <dbReference type="Google" id="ProtNLM"/>
    </source>
</evidence>